<dbReference type="SUPFAM" id="SSF75217">
    <property type="entry name" value="alpha/beta knot"/>
    <property type="match status" value="1"/>
</dbReference>
<dbReference type="RefSeq" id="WP_270055317.1">
    <property type="nucleotide sequence ID" value="NZ_CP115149.1"/>
</dbReference>
<dbReference type="PANTHER" id="PTHR46429">
    <property type="entry name" value="23S RRNA (GUANOSINE-2'-O-)-METHYLTRANSFERASE RLMB"/>
    <property type="match status" value="1"/>
</dbReference>
<dbReference type="EMBL" id="CP115149">
    <property type="protein sequence ID" value="WBL34789.1"/>
    <property type="molecule type" value="Genomic_DNA"/>
</dbReference>
<evidence type="ECO:0000256" key="1">
    <source>
        <dbReference type="ARBA" id="ARBA00007228"/>
    </source>
</evidence>
<dbReference type="NCBIfam" id="TIGR00186">
    <property type="entry name" value="rRNA_methyl_3"/>
    <property type="match status" value="1"/>
</dbReference>
<dbReference type="InterPro" id="IPR029026">
    <property type="entry name" value="tRNA_m1G_MTases_N"/>
</dbReference>
<gene>
    <name evidence="5" type="primary">rlmB</name>
    <name evidence="5" type="ORF">O0235_08265</name>
</gene>
<name>A0ABY7M3T5_9CHLR</name>
<keyword evidence="2" id="KW-0489">Methyltransferase</keyword>
<reference evidence="5 6" key="1">
    <citation type="journal article" date="2023" name="ISME J.">
        <title>Thermophilic Dehalococcoidia with unusual traits shed light on an unexpected past.</title>
        <authorList>
            <person name="Palmer M."/>
            <person name="Covington J.K."/>
            <person name="Zhou E.M."/>
            <person name="Thomas S.C."/>
            <person name="Habib N."/>
            <person name="Seymour C.O."/>
            <person name="Lai D."/>
            <person name="Johnston J."/>
            <person name="Hashimi A."/>
            <person name="Jiao J.Y."/>
            <person name="Muok A.R."/>
            <person name="Liu L."/>
            <person name="Xian W.D."/>
            <person name="Zhi X.Y."/>
            <person name="Li M.M."/>
            <person name="Silva L.P."/>
            <person name="Bowen B.P."/>
            <person name="Louie K."/>
            <person name="Briegel A."/>
            <person name="Pett-Ridge J."/>
            <person name="Weber P.K."/>
            <person name="Tocheva E.I."/>
            <person name="Woyke T."/>
            <person name="Northen T.R."/>
            <person name="Mayali X."/>
            <person name="Li W.J."/>
            <person name="Hedlund B.P."/>
        </authorList>
    </citation>
    <scope>NUCLEOTIDE SEQUENCE [LARGE SCALE GENOMIC DNA]</scope>
    <source>
        <strain evidence="5 6">YIM 72310</strain>
    </source>
</reference>
<dbReference type="SMART" id="SM00967">
    <property type="entry name" value="SpoU_sub_bind"/>
    <property type="match status" value="1"/>
</dbReference>
<dbReference type="CDD" id="cd18103">
    <property type="entry name" value="SpoU-like_RlmB"/>
    <property type="match status" value="1"/>
</dbReference>
<dbReference type="Proteomes" id="UP001212803">
    <property type="component" value="Chromosome"/>
</dbReference>
<dbReference type="Gene3D" id="3.40.1280.10">
    <property type="match status" value="1"/>
</dbReference>
<dbReference type="InterPro" id="IPR013123">
    <property type="entry name" value="SpoU_subst-bd"/>
</dbReference>
<dbReference type="InterPro" id="IPR004441">
    <property type="entry name" value="rRNA_MeTrfase_TrmH"/>
</dbReference>
<dbReference type="SUPFAM" id="SSF55315">
    <property type="entry name" value="L30e-like"/>
    <property type="match status" value="1"/>
</dbReference>
<dbReference type="PANTHER" id="PTHR46429:SF1">
    <property type="entry name" value="23S RRNA (GUANOSINE-2'-O-)-METHYLTRANSFERASE RLMB"/>
    <property type="match status" value="1"/>
</dbReference>
<keyword evidence="6" id="KW-1185">Reference proteome</keyword>
<comment type="similarity">
    <text evidence="1">Belongs to the class IV-like SAM-binding methyltransferase superfamily. RNA methyltransferase TrmH family.</text>
</comment>
<accession>A0ABY7M3T5</accession>
<evidence type="ECO:0000256" key="3">
    <source>
        <dbReference type="ARBA" id="ARBA00022679"/>
    </source>
</evidence>
<dbReference type="Pfam" id="PF08032">
    <property type="entry name" value="SpoU_sub_bind"/>
    <property type="match status" value="1"/>
</dbReference>
<dbReference type="InterPro" id="IPR029064">
    <property type="entry name" value="Ribosomal_eL30-like_sf"/>
</dbReference>
<dbReference type="InterPro" id="IPR029028">
    <property type="entry name" value="Alpha/beta_knot_MTases"/>
</dbReference>
<evidence type="ECO:0000256" key="2">
    <source>
        <dbReference type="ARBA" id="ARBA00022603"/>
    </source>
</evidence>
<evidence type="ECO:0000259" key="4">
    <source>
        <dbReference type="SMART" id="SM00967"/>
    </source>
</evidence>
<dbReference type="InterPro" id="IPR001537">
    <property type="entry name" value="SpoU_MeTrfase"/>
</dbReference>
<sequence length="259" mass="27304">MARLRPKPNSTPDDVAYGVNAVAMALETGHAKSLLYYRETANERVLALAERAREAGLRVEGVDARRLDELSGDGVHQGVLARVRPVEPVDLKAVAKAAGRQSLVLLLDRVTDPQNVGAILRTAVAVGADAIVLPLRRGALITPGVHRASAGLSFVAPVAAPQNLAQAVRTLKEANYWVAAADAGEGSEPATAFDWPGRTALIVGSEGEGVGQLLLRESDFRVALPMDPRVESLNVAVATGALAYLWRRQHPFPAPAPGG</sequence>
<evidence type="ECO:0000313" key="6">
    <source>
        <dbReference type="Proteomes" id="UP001212803"/>
    </source>
</evidence>
<organism evidence="5 6">
    <name type="scientific">Tepidiforma flava</name>
    <dbReference type="NCBI Taxonomy" id="3004094"/>
    <lineage>
        <taxon>Bacteria</taxon>
        <taxon>Bacillati</taxon>
        <taxon>Chloroflexota</taxon>
        <taxon>Tepidiformia</taxon>
        <taxon>Tepidiformales</taxon>
        <taxon>Tepidiformaceae</taxon>
        <taxon>Tepidiforma</taxon>
    </lineage>
</organism>
<dbReference type="Gene3D" id="3.30.1330.30">
    <property type="match status" value="1"/>
</dbReference>
<evidence type="ECO:0000313" key="5">
    <source>
        <dbReference type="EMBL" id="WBL34789.1"/>
    </source>
</evidence>
<feature type="domain" description="RNA 2-O ribose methyltransferase substrate binding" evidence="4">
    <location>
        <begin position="15"/>
        <end position="89"/>
    </location>
</feature>
<proteinExistence type="inferred from homology"/>
<keyword evidence="3" id="KW-0808">Transferase</keyword>
<protein>
    <submittedName>
        <fullName evidence="5">23S rRNA (Guanosine(2251)-2'-O)-methyltransferase RlmB</fullName>
    </submittedName>
</protein>
<dbReference type="Pfam" id="PF00588">
    <property type="entry name" value="SpoU_methylase"/>
    <property type="match status" value="1"/>
</dbReference>